<evidence type="ECO:0000256" key="1">
    <source>
        <dbReference type="ARBA" id="ARBA00006484"/>
    </source>
</evidence>
<dbReference type="InterPro" id="IPR057326">
    <property type="entry name" value="KR_dom"/>
</dbReference>
<comment type="similarity">
    <text evidence="1">Belongs to the short-chain dehydrogenases/reductases (SDR) family.</text>
</comment>
<dbReference type="FunFam" id="3.40.50.720:FF:000084">
    <property type="entry name" value="Short-chain dehydrogenase reductase"/>
    <property type="match status" value="1"/>
</dbReference>
<proteinExistence type="inferred from homology"/>
<evidence type="ECO:0000313" key="5">
    <source>
        <dbReference type="Proteomes" id="UP000295106"/>
    </source>
</evidence>
<dbReference type="GeneID" id="99682777"/>
<dbReference type="InterPro" id="IPR002347">
    <property type="entry name" value="SDR_fam"/>
</dbReference>
<dbReference type="Gene3D" id="3.40.50.720">
    <property type="entry name" value="NAD(P)-binding Rossmann-like Domain"/>
    <property type="match status" value="1"/>
</dbReference>
<dbReference type="InterPro" id="IPR020904">
    <property type="entry name" value="Sc_DH/Rdtase_CS"/>
</dbReference>
<reference evidence="4 5" key="1">
    <citation type="submission" date="2019-03" db="EMBL/GenBank/DDBJ databases">
        <title>Genomic Encyclopedia of Type Strains, Phase IV (KMG-IV): sequencing the most valuable type-strain genomes for metagenomic binning, comparative biology and taxonomic classification.</title>
        <authorList>
            <person name="Goeker M."/>
        </authorList>
    </citation>
    <scope>NUCLEOTIDE SEQUENCE [LARGE SCALE GENOMIC DNA]</scope>
    <source>
        <strain evidence="4 5">DSM 1709</strain>
    </source>
</reference>
<dbReference type="NCBIfam" id="NF005559">
    <property type="entry name" value="PRK07231.1"/>
    <property type="match status" value="1"/>
</dbReference>
<protein>
    <submittedName>
        <fullName evidence="4">Gluconate 5-dehydrogenase</fullName>
    </submittedName>
</protein>
<evidence type="ECO:0000256" key="2">
    <source>
        <dbReference type="ARBA" id="ARBA00023002"/>
    </source>
</evidence>
<gene>
    <name evidence="4" type="ORF">EV684_113172</name>
</gene>
<dbReference type="SUPFAM" id="SSF51735">
    <property type="entry name" value="NAD(P)-binding Rossmann-fold domains"/>
    <property type="match status" value="1"/>
</dbReference>
<dbReference type="SMART" id="SM00822">
    <property type="entry name" value="PKS_KR"/>
    <property type="match status" value="1"/>
</dbReference>
<keyword evidence="2" id="KW-0560">Oxidoreductase</keyword>
<evidence type="ECO:0000259" key="3">
    <source>
        <dbReference type="SMART" id="SM00822"/>
    </source>
</evidence>
<dbReference type="AlphaFoldDB" id="A0A4R2M3G1"/>
<dbReference type="GO" id="GO:0016616">
    <property type="term" value="F:oxidoreductase activity, acting on the CH-OH group of donors, NAD or NADP as acceptor"/>
    <property type="evidence" value="ECO:0007669"/>
    <property type="project" value="TreeGrafter"/>
</dbReference>
<dbReference type="PANTHER" id="PTHR42760:SF115">
    <property type="entry name" value="3-OXOACYL-[ACYL-CARRIER-PROTEIN] REDUCTASE FABG"/>
    <property type="match status" value="1"/>
</dbReference>
<dbReference type="RefSeq" id="WP_132648991.1">
    <property type="nucleotide sequence ID" value="NZ_CP181386.1"/>
</dbReference>
<feature type="domain" description="Ketoreductase" evidence="3">
    <location>
        <begin position="18"/>
        <end position="198"/>
    </location>
</feature>
<dbReference type="InterPro" id="IPR036291">
    <property type="entry name" value="NAD(P)-bd_dom_sf"/>
</dbReference>
<dbReference type="EMBL" id="SLXD01000013">
    <property type="protein sequence ID" value="TCP00541.1"/>
    <property type="molecule type" value="Genomic_DNA"/>
</dbReference>
<comment type="caution">
    <text evidence="4">The sequence shown here is derived from an EMBL/GenBank/DDBJ whole genome shotgun (WGS) entry which is preliminary data.</text>
</comment>
<organism evidence="4 5">
    <name type="scientific">Rubrivivax gelatinosus</name>
    <name type="common">Rhodocyclus gelatinosus</name>
    <name type="synonym">Rhodopseudomonas gelatinosa</name>
    <dbReference type="NCBI Taxonomy" id="28068"/>
    <lineage>
        <taxon>Bacteria</taxon>
        <taxon>Pseudomonadati</taxon>
        <taxon>Pseudomonadota</taxon>
        <taxon>Betaproteobacteria</taxon>
        <taxon>Burkholderiales</taxon>
        <taxon>Sphaerotilaceae</taxon>
        <taxon>Rubrivivax</taxon>
    </lineage>
</organism>
<name>A0A4R2M3G1_RUBGE</name>
<dbReference type="OrthoDB" id="6823797at2"/>
<dbReference type="Proteomes" id="UP000295106">
    <property type="component" value="Unassembled WGS sequence"/>
</dbReference>
<sequence>MDKQWDQRVKSLFDLTGQVAVITGGAGSLGEGVARGLAVHGATVVVTGRTLETLQKAVAQVEEAGGKAIAITSDVTDEASVQALADKVLSTFGRVDILVNIAGIARRHAAEKFPIEDFRKVIDANVTGTFIPCKVFGEIFVRQKHGKIVNTSSVRAFAGHPGGYAAYGTSKGAVNLLTKQLATEWAKHGVNVNAVAPTIFWTPLTQEVLEDEKLKKIFLDRIPMGRAAEVIDMVGTTVYLCAPAADFITGQVVYVDGGCTAG</sequence>
<dbReference type="PRINTS" id="PR00080">
    <property type="entry name" value="SDRFAMILY"/>
</dbReference>
<dbReference type="PANTHER" id="PTHR42760">
    <property type="entry name" value="SHORT-CHAIN DEHYDROGENASES/REDUCTASES FAMILY MEMBER"/>
    <property type="match status" value="1"/>
</dbReference>
<dbReference type="Pfam" id="PF13561">
    <property type="entry name" value="adh_short_C2"/>
    <property type="match status" value="1"/>
</dbReference>
<dbReference type="PRINTS" id="PR00081">
    <property type="entry name" value="GDHRDH"/>
</dbReference>
<accession>A0A4R2M3G1</accession>
<dbReference type="PROSITE" id="PS00061">
    <property type="entry name" value="ADH_SHORT"/>
    <property type="match status" value="1"/>
</dbReference>
<evidence type="ECO:0000313" key="4">
    <source>
        <dbReference type="EMBL" id="TCP00541.1"/>
    </source>
</evidence>